<dbReference type="InterPro" id="IPR036907">
    <property type="entry name" value="5'-Nucleotdase_C_sf"/>
</dbReference>
<dbReference type="InterPro" id="IPR004843">
    <property type="entry name" value="Calcineurin-like_PHP"/>
</dbReference>
<name>A0A1L3I1C4_9RHOB</name>
<dbReference type="Gene3D" id="3.60.21.10">
    <property type="match status" value="1"/>
</dbReference>
<keyword evidence="7" id="KW-1185">Reference proteome</keyword>
<dbReference type="STRING" id="1844006.PhaeoP97_00484"/>
<evidence type="ECO:0000256" key="3">
    <source>
        <dbReference type="RuleBase" id="RU362119"/>
    </source>
</evidence>
<dbReference type="InterPro" id="IPR029052">
    <property type="entry name" value="Metallo-depent_PP-like"/>
</dbReference>
<dbReference type="Pfam" id="PF00149">
    <property type="entry name" value="Metallophos"/>
    <property type="match status" value="1"/>
</dbReference>
<dbReference type="EC" id="3.1.4.16" evidence="6"/>
<proteinExistence type="inferred from homology"/>
<dbReference type="PANTHER" id="PTHR11575:SF6">
    <property type="entry name" value="2',3'-CYCLIC-NUCLEOTIDE 2'-PHOSPHODIESTERASE_3'-NUCLEOTIDASE"/>
    <property type="match status" value="1"/>
</dbReference>
<dbReference type="SUPFAM" id="SSF55816">
    <property type="entry name" value="5'-nucleotidase (syn. UDP-sugar hydrolase), C-terminal domain"/>
    <property type="match status" value="1"/>
</dbReference>
<accession>A0A1L3I1C4</accession>
<dbReference type="Proteomes" id="UP000183859">
    <property type="component" value="Chromosome"/>
</dbReference>
<dbReference type="InterPro" id="IPR008334">
    <property type="entry name" value="5'-Nucleotdase_C"/>
</dbReference>
<dbReference type="RefSeq" id="WP_072503715.1">
    <property type="nucleotide sequence ID" value="NZ_CP016364.1"/>
</dbReference>
<dbReference type="GO" id="GO:0046872">
    <property type="term" value="F:metal ion binding"/>
    <property type="evidence" value="ECO:0007669"/>
    <property type="project" value="InterPro"/>
</dbReference>
<protein>
    <submittedName>
        <fullName evidence="6">2',3'-cyclic-nucleotide 2'-phosphodiesterase CpdB</fullName>
        <ecNumber evidence="6">3.1.4.16</ecNumber>
    </submittedName>
</protein>
<dbReference type="GO" id="GO:0030288">
    <property type="term" value="C:outer membrane-bounded periplasmic space"/>
    <property type="evidence" value="ECO:0007669"/>
    <property type="project" value="TreeGrafter"/>
</dbReference>
<dbReference type="Gene3D" id="3.90.780.10">
    <property type="entry name" value="5'-Nucleotidase, C-terminal domain"/>
    <property type="match status" value="1"/>
</dbReference>
<dbReference type="PRINTS" id="PR01607">
    <property type="entry name" value="APYRASEFAMLY"/>
</dbReference>
<organism evidence="6 7">
    <name type="scientific">Phaeobacter porticola</name>
    <dbReference type="NCBI Taxonomy" id="1844006"/>
    <lineage>
        <taxon>Bacteria</taxon>
        <taxon>Pseudomonadati</taxon>
        <taxon>Pseudomonadota</taxon>
        <taxon>Alphaproteobacteria</taxon>
        <taxon>Rhodobacterales</taxon>
        <taxon>Roseobacteraceae</taxon>
        <taxon>Phaeobacter</taxon>
    </lineage>
</organism>
<dbReference type="AlphaFoldDB" id="A0A1L3I1C4"/>
<evidence type="ECO:0000313" key="6">
    <source>
        <dbReference type="EMBL" id="APG45929.1"/>
    </source>
</evidence>
<keyword evidence="3 6" id="KW-0378">Hydrolase</keyword>
<dbReference type="EMBL" id="CP016364">
    <property type="protein sequence ID" value="APG45929.1"/>
    <property type="molecule type" value="Genomic_DNA"/>
</dbReference>
<evidence type="ECO:0000313" key="7">
    <source>
        <dbReference type="Proteomes" id="UP000183859"/>
    </source>
</evidence>
<dbReference type="PROSITE" id="PS00785">
    <property type="entry name" value="5_NUCLEOTIDASE_1"/>
    <property type="match status" value="1"/>
</dbReference>
<evidence type="ECO:0000259" key="4">
    <source>
        <dbReference type="Pfam" id="PF00149"/>
    </source>
</evidence>
<dbReference type="OrthoDB" id="9803927at2"/>
<dbReference type="GO" id="GO:0000166">
    <property type="term" value="F:nucleotide binding"/>
    <property type="evidence" value="ECO:0007669"/>
    <property type="project" value="UniProtKB-KW"/>
</dbReference>
<keyword evidence="3" id="KW-0547">Nucleotide-binding</keyword>
<comment type="similarity">
    <text evidence="1 3">Belongs to the 5'-nucleotidase family.</text>
</comment>
<reference evidence="7" key="1">
    <citation type="submission" date="2016-07" db="EMBL/GenBank/DDBJ databases">
        <title>Phaeobacter portensis sp. nov., a tropodithietic acid producing bacterium isolated from a German harbor.</title>
        <authorList>
            <person name="Freese H.M."/>
            <person name="Bunk B."/>
            <person name="Breider S."/>
            <person name="Brinkhoff T."/>
        </authorList>
    </citation>
    <scope>NUCLEOTIDE SEQUENCE [LARGE SCALE GENOMIC DNA]</scope>
    <source>
        <strain evidence="7">P97</strain>
    </source>
</reference>
<dbReference type="Pfam" id="PF02872">
    <property type="entry name" value="5_nucleotid_C"/>
    <property type="match status" value="1"/>
</dbReference>
<keyword evidence="2" id="KW-0732">Signal</keyword>
<dbReference type="InterPro" id="IPR006146">
    <property type="entry name" value="5'-Nucleotdase_CS"/>
</dbReference>
<dbReference type="GO" id="GO:0008663">
    <property type="term" value="F:2',3'-cyclic-nucleotide 2'-phosphodiesterase activity"/>
    <property type="evidence" value="ECO:0007669"/>
    <property type="project" value="UniProtKB-EC"/>
</dbReference>
<dbReference type="GO" id="GO:0009166">
    <property type="term" value="P:nucleotide catabolic process"/>
    <property type="evidence" value="ECO:0007669"/>
    <property type="project" value="InterPro"/>
</dbReference>
<evidence type="ECO:0000259" key="5">
    <source>
        <dbReference type="Pfam" id="PF02872"/>
    </source>
</evidence>
<dbReference type="KEGG" id="php:PhaeoP97_00484"/>
<evidence type="ECO:0000256" key="2">
    <source>
        <dbReference type="ARBA" id="ARBA00022729"/>
    </source>
</evidence>
<dbReference type="PANTHER" id="PTHR11575">
    <property type="entry name" value="5'-NUCLEOTIDASE-RELATED"/>
    <property type="match status" value="1"/>
</dbReference>
<sequence length="623" mass="66857">MTGADQTTDSKVRSLRILATTDLHANLLSHDYYSDQPDPALGLSRVATLIVQARKEAAAAGAATLLIDNGDSLYGTPIAERPMQLGDTQPAPVPRAFSMMGYDAIGLGNHDFDFGLDQLQQTLMQISCPVLCSNMRSIDPQVSLPFCKTTVLTRELPDSGDAPPLRIGLLSVLPVQTLKWAAHLLKGKVAIEDMVQTAVQQTATLRAEGCDIVIALAHTGIGPQKAAYGIENALHPLADLGVFDALIGGHTHLTLPDSRHPVSAPVVMPGAYGSHLGVIDLRVARSDTGWSVTGATSTLRPIARRRNIGGSYGGLNSLAEEHPAIVEALAADHAETRVRMAQPVGSTSRPLHSYFTFLGHDQALALVATSQAAAVRPALQNTVAGNLPLLSAAAPGKFGARSGPSNYTDVPMGQMHMRHIVDIQPFPNELRAVVLNGAQLREWLEMSAGLFNQIAPGTSGGHLLDEDRAGHNFDVIFGLQYDIDISTPARFGSDGELAHPDSHRVRNLRWKGGPVRDSQHFAMAVNSYRIGGGGNFTMAQAATRLPIPPMRVRDTICDYISGRLPRDPLEQSPSPWQLFNHPFTEAEIFTGPGARAYLSELDPARYSLHGTTQDGFLQIGFKL</sequence>
<evidence type="ECO:0000256" key="1">
    <source>
        <dbReference type="ARBA" id="ARBA00006654"/>
    </source>
</evidence>
<gene>
    <name evidence="6" type="primary">cpdB2</name>
    <name evidence="6" type="ORF">PhaeoP97_00484</name>
</gene>
<feature type="domain" description="5'-Nucleotidase C-terminal" evidence="5">
    <location>
        <begin position="397"/>
        <end position="540"/>
    </location>
</feature>
<dbReference type="SUPFAM" id="SSF56300">
    <property type="entry name" value="Metallo-dependent phosphatases"/>
    <property type="match status" value="1"/>
</dbReference>
<feature type="domain" description="Calcineurin-like phosphoesterase" evidence="4">
    <location>
        <begin position="15"/>
        <end position="252"/>
    </location>
</feature>
<dbReference type="InterPro" id="IPR006179">
    <property type="entry name" value="5_nucleotidase/apyrase"/>
</dbReference>